<sequence length="261" mass="28613">MDRCHPVAFLTKLAWGLITRPDALWVKLLRAKYLTGDRLIPQVHVWRGIGAAWPTVLGGIGWIFGDGTSVDFWRDPWMPGLSPLDGVPGVVNPDAFQGAVLADMVVPNGGWRFRYMGGIGFRLVHSEGLLRARAFLQQLGHDALMTNLERQRRHLGSDPSCGRCLLMPESALHALRDCLVVKGMILEMGNDRVYNGGDVEMLESPPFVILSALTCKKIVIGMLVQDELMSILDLANLGLGSCGVCLFGLISENNLTCLCKC</sequence>
<reference evidence="1" key="1">
    <citation type="submission" date="2022-02" db="EMBL/GenBank/DDBJ databases">
        <authorList>
            <person name="Henning P.M."/>
            <person name="McCubbin A.G."/>
            <person name="Shore J.S."/>
        </authorList>
    </citation>
    <scope>NUCLEOTIDE SEQUENCE</scope>
    <source>
        <strain evidence="1">F60SS</strain>
        <tissue evidence="1">Leaves</tissue>
    </source>
</reference>
<dbReference type="EMBL" id="JAKUCV010002826">
    <property type="protein sequence ID" value="KAJ4841287.1"/>
    <property type="molecule type" value="Genomic_DNA"/>
</dbReference>
<gene>
    <name evidence="1" type="ORF">Tsubulata_028603</name>
</gene>
<keyword evidence="2" id="KW-1185">Reference proteome</keyword>
<evidence type="ECO:0008006" key="3">
    <source>
        <dbReference type="Google" id="ProtNLM"/>
    </source>
</evidence>
<protein>
    <recommendedName>
        <fullName evidence="3">Reverse transcriptase zinc-binding domain-containing protein</fullName>
    </recommendedName>
</protein>
<accession>A0A9Q0G137</accession>
<dbReference type="OrthoDB" id="1107337at2759"/>
<comment type="caution">
    <text evidence="1">The sequence shown here is derived from an EMBL/GenBank/DDBJ whole genome shotgun (WGS) entry which is preliminary data.</text>
</comment>
<proteinExistence type="predicted"/>
<dbReference type="Proteomes" id="UP001141552">
    <property type="component" value="Unassembled WGS sequence"/>
</dbReference>
<dbReference type="AlphaFoldDB" id="A0A9Q0G137"/>
<name>A0A9Q0G137_9ROSI</name>
<reference evidence="1" key="2">
    <citation type="journal article" date="2023" name="Plants (Basel)">
        <title>Annotation of the Turnera subulata (Passifloraceae) Draft Genome Reveals the S-Locus Evolved after the Divergence of Turneroideae from Passifloroideae in a Stepwise Manner.</title>
        <authorList>
            <person name="Henning P.M."/>
            <person name="Roalson E.H."/>
            <person name="Mir W."/>
            <person name="McCubbin A.G."/>
            <person name="Shore J.S."/>
        </authorList>
    </citation>
    <scope>NUCLEOTIDE SEQUENCE</scope>
    <source>
        <strain evidence="1">F60SS</strain>
    </source>
</reference>
<organism evidence="1 2">
    <name type="scientific">Turnera subulata</name>
    <dbReference type="NCBI Taxonomy" id="218843"/>
    <lineage>
        <taxon>Eukaryota</taxon>
        <taxon>Viridiplantae</taxon>
        <taxon>Streptophyta</taxon>
        <taxon>Embryophyta</taxon>
        <taxon>Tracheophyta</taxon>
        <taxon>Spermatophyta</taxon>
        <taxon>Magnoliopsida</taxon>
        <taxon>eudicotyledons</taxon>
        <taxon>Gunneridae</taxon>
        <taxon>Pentapetalae</taxon>
        <taxon>rosids</taxon>
        <taxon>fabids</taxon>
        <taxon>Malpighiales</taxon>
        <taxon>Passifloraceae</taxon>
        <taxon>Turnera</taxon>
    </lineage>
</organism>
<evidence type="ECO:0000313" key="1">
    <source>
        <dbReference type="EMBL" id="KAJ4841287.1"/>
    </source>
</evidence>
<evidence type="ECO:0000313" key="2">
    <source>
        <dbReference type="Proteomes" id="UP001141552"/>
    </source>
</evidence>